<keyword evidence="2" id="KW-1185">Reference proteome</keyword>
<gene>
    <name evidence="1" type="ORF">H9L17_03305</name>
</gene>
<evidence type="ECO:0000313" key="1">
    <source>
        <dbReference type="EMBL" id="QNN47193.1"/>
    </source>
</evidence>
<name>A0A7G9QV18_9GAMM</name>
<dbReference type="InterPro" id="IPR008767">
    <property type="entry name" value="Phage_SPP1_head-tail_adaptor"/>
</dbReference>
<accession>A0A7G9QV18</accession>
<dbReference type="InterPro" id="IPR038666">
    <property type="entry name" value="SSP1_head-tail_sf"/>
</dbReference>
<protein>
    <submittedName>
        <fullName evidence="1">Phage head closure protein</fullName>
    </submittedName>
</protein>
<proteinExistence type="predicted"/>
<dbReference type="AlphaFoldDB" id="A0A7G9QV18"/>
<dbReference type="RefSeq" id="WP_187570940.1">
    <property type="nucleotide sequence ID" value="NZ_CP060711.1"/>
</dbReference>
<reference evidence="1 2" key="1">
    <citation type="submission" date="2020-08" db="EMBL/GenBank/DDBJ databases">
        <title>Genome sequence of Thermomonas brevis KACC 16975T.</title>
        <authorList>
            <person name="Hyun D.-W."/>
            <person name="Bae J.-W."/>
        </authorList>
    </citation>
    <scope>NUCLEOTIDE SEQUENCE [LARGE SCALE GENOMIC DNA]</scope>
    <source>
        <strain evidence="1 2">KACC 16975</strain>
    </source>
</reference>
<sequence length="107" mass="12068">MAFTAQELNTKIQLQSMTTTRGPDGEIVTAWSTYAEAFAKVEPLLGREFIAAAEAQSEIAAKVTMRWRDGVNARHRVLVDGEAFEIVSAQNIRTRNRELLLYVKRLE</sequence>
<dbReference type="Gene3D" id="2.40.10.270">
    <property type="entry name" value="Bacteriophage SPP1 head-tail adaptor protein"/>
    <property type="match status" value="1"/>
</dbReference>
<dbReference type="Pfam" id="PF05521">
    <property type="entry name" value="Phage_HCP"/>
    <property type="match status" value="1"/>
</dbReference>
<dbReference type="KEGG" id="tbv:H9L17_03305"/>
<evidence type="ECO:0000313" key="2">
    <source>
        <dbReference type="Proteomes" id="UP000515977"/>
    </source>
</evidence>
<dbReference type="NCBIfam" id="TIGR01563">
    <property type="entry name" value="gp16_SPP1"/>
    <property type="match status" value="1"/>
</dbReference>
<dbReference type="Proteomes" id="UP000515977">
    <property type="component" value="Chromosome"/>
</dbReference>
<dbReference type="EMBL" id="CP060711">
    <property type="protein sequence ID" value="QNN47193.1"/>
    <property type="molecule type" value="Genomic_DNA"/>
</dbReference>
<organism evidence="1 2">
    <name type="scientific">Thermomonas brevis</name>
    <dbReference type="NCBI Taxonomy" id="215691"/>
    <lineage>
        <taxon>Bacteria</taxon>
        <taxon>Pseudomonadati</taxon>
        <taxon>Pseudomonadota</taxon>
        <taxon>Gammaproteobacteria</taxon>
        <taxon>Lysobacterales</taxon>
        <taxon>Lysobacteraceae</taxon>
        <taxon>Thermomonas</taxon>
    </lineage>
</organism>